<dbReference type="InParanoid" id="H0EYC0"/>
<accession>H0EYC0</accession>
<evidence type="ECO:0008006" key="4">
    <source>
        <dbReference type="Google" id="ProtNLM"/>
    </source>
</evidence>
<evidence type="ECO:0000313" key="3">
    <source>
        <dbReference type="Proteomes" id="UP000005446"/>
    </source>
</evidence>
<dbReference type="HOGENOM" id="CLU_029378_3_0_1"/>
<protein>
    <recommendedName>
        <fullName evidence="4">Ribosomal protein s17</fullName>
    </recommendedName>
</protein>
<evidence type="ECO:0000256" key="1">
    <source>
        <dbReference type="SAM" id="SignalP"/>
    </source>
</evidence>
<keyword evidence="3" id="KW-1185">Reference proteome</keyword>
<reference evidence="2 3" key="1">
    <citation type="journal article" date="2012" name="Eukaryot. Cell">
        <title>Genome sequence of the fungus Glarea lozoyensis: the first genome sequence of a species from the Helotiaceae family.</title>
        <authorList>
            <person name="Youssar L."/>
            <person name="Gruening B.A."/>
            <person name="Erxleben A."/>
            <person name="Guenther S."/>
            <person name="Huettel W."/>
        </authorList>
    </citation>
    <scope>NUCLEOTIDE SEQUENCE [LARGE SCALE GENOMIC DNA]</scope>
    <source>
        <strain evidence="3">ATCC 74030 / MF5533</strain>
    </source>
</reference>
<keyword evidence="1" id="KW-0732">Signal</keyword>
<comment type="caution">
    <text evidence="2">The sequence shown here is derived from an EMBL/GenBank/DDBJ whole genome shotgun (WGS) entry which is preliminary data.</text>
</comment>
<dbReference type="InterPro" id="IPR053216">
    <property type="entry name" value="Appressorial_penetr-assoc"/>
</dbReference>
<feature type="chain" id="PRO_5003532685" description="Ribosomal protein s17" evidence="1">
    <location>
        <begin position="19"/>
        <end position="237"/>
    </location>
</feature>
<organism evidence="2 3">
    <name type="scientific">Glarea lozoyensis (strain ATCC 74030 / MF5533)</name>
    <dbReference type="NCBI Taxonomy" id="1104152"/>
    <lineage>
        <taxon>Eukaryota</taxon>
        <taxon>Fungi</taxon>
        <taxon>Dikarya</taxon>
        <taxon>Ascomycota</taxon>
        <taxon>Pezizomycotina</taxon>
        <taxon>Leotiomycetes</taxon>
        <taxon>Helotiales</taxon>
        <taxon>Helotiaceae</taxon>
        <taxon>Glarea</taxon>
    </lineage>
</organism>
<dbReference type="OrthoDB" id="2336871at2759"/>
<sequence>MFFSTIAILALGTAGVSSSAVHRRGLGLQSRQQEAAQPFVGANTGGGAQCLTPDLIQAASGKTGQEPGTDGIKAGQAPSATISVQTQNLDAGKFVNPTTNYYTAPQDLNAAGNIIGHCHVTVQEIGDLKSTTPPDPTKFAFFKGIDDAGDGNGLLTAVVTDGLPAGAYRVCTMIAAANHQPVNMPVAQRGAQDDCTKFEVTAEGAVVANVAAAEQNAGDANNGKMETGKVDGAAIDQ</sequence>
<dbReference type="Proteomes" id="UP000005446">
    <property type="component" value="Unassembled WGS sequence"/>
</dbReference>
<dbReference type="EMBL" id="AGUE01000248">
    <property type="protein sequence ID" value="EHK96490.1"/>
    <property type="molecule type" value="Genomic_DNA"/>
</dbReference>
<feature type="signal peptide" evidence="1">
    <location>
        <begin position="1"/>
        <end position="18"/>
    </location>
</feature>
<dbReference type="PANTHER" id="PTHR34587:SF2">
    <property type="entry name" value="G-PROTEIN COUPLED RECEPTORS FAMILY 1 PROFILE DOMAIN-CONTAINING PROTEIN"/>
    <property type="match status" value="1"/>
</dbReference>
<evidence type="ECO:0000313" key="2">
    <source>
        <dbReference type="EMBL" id="EHK96490.1"/>
    </source>
</evidence>
<gene>
    <name evidence="2" type="ORF">M7I_7819</name>
</gene>
<proteinExistence type="predicted"/>
<dbReference type="PANTHER" id="PTHR34587">
    <property type="entry name" value="VWFA DOMAIN-CONTAINING PROTEIN"/>
    <property type="match status" value="1"/>
</dbReference>
<dbReference type="AlphaFoldDB" id="H0EYC0"/>
<name>H0EYC0_GLAL7</name>